<dbReference type="PROSITE" id="PS51450">
    <property type="entry name" value="LRR"/>
    <property type="match status" value="1"/>
</dbReference>
<dbReference type="InterPro" id="IPR003591">
    <property type="entry name" value="Leu-rich_rpt_typical-subtyp"/>
</dbReference>
<dbReference type="GeneTree" id="ENSGT00390000007203"/>
<reference evidence="5 6" key="1">
    <citation type="journal article" date="2015" name="Annu Rev Anim Biosci">
        <title>The Genome 10K Project: a way forward.</title>
        <authorList>
            <person name="Koepfli K.P."/>
            <person name="Paten B."/>
            <person name="O'Brien S.J."/>
            <person name="Koepfli K.P."/>
            <person name="Paten B."/>
            <person name="Antunes A."/>
            <person name="Belov K."/>
            <person name="Bustamante C."/>
            <person name="Castoe T.A."/>
            <person name="Clawson H."/>
            <person name="Crawford A.J."/>
            <person name="Diekhans M."/>
            <person name="Distel D."/>
            <person name="Durbin R."/>
            <person name="Earl D."/>
            <person name="Fujita M.K."/>
            <person name="Gamble T."/>
            <person name="Georges A."/>
            <person name="Gemmell N."/>
            <person name="Gilbert M.T."/>
            <person name="Graves J.M."/>
            <person name="Green R.E."/>
            <person name="Hickey G."/>
            <person name="Jarvis E.D."/>
            <person name="Johnson W."/>
            <person name="Komissarov A."/>
            <person name="Korf I."/>
            <person name="Kuhn R."/>
            <person name="Larkin D.M."/>
            <person name="Lewin H."/>
            <person name="Lopez J.V."/>
            <person name="Ma J."/>
            <person name="Marques-Bonet T."/>
            <person name="Miller W."/>
            <person name="Murphy R."/>
            <person name="Pevzner P."/>
            <person name="Shapiro B."/>
            <person name="Steiner C."/>
            <person name="Tamazian G."/>
            <person name="Venkatesh B."/>
            <person name="Wang J."/>
            <person name="Wayne R."/>
            <person name="Wiley E."/>
            <person name="Yang H."/>
            <person name="Zhang G."/>
            <person name="Haussler D."/>
            <person name="Ryder O."/>
            <person name="O'Brien S.J."/>
        </authorList>
    </citation>
    <scope>NUCLEOTIDE SEQUENCE</scope>
</reference>
<evidence type="ECO:0000256" key="3">
    <source>
        <dbReference type="ARBA" id="ARBA00022737"/>
    </source>
</evidence>
<feature type="compositionally biased region" description="Polar residues" evidence="4">
    <location>
        <begin position="212"/>
        <end position="233"/>
    </location>
</feature>
<dbReference type="AlphaFoldDB" id="A0A671E601"/>
<dbReference type="Pfam" id="PF13855">
    <property type="entry name" value="LRR_8"/>
    <property type="match status" value="1"/>
</dbReference>
<dbReference type="Proteomes" id="UP000472240">
    <property type="component" value="Chromosome 16"/>
</dbReference>
<reference evidence="5" key="5">
    <citation type="submission" date="2025-09" db="UniProtKB">
        <authorList>
            <consortium name="Ensembl"/>
        </authorList>
    </citation>
    <scope>IDENTIFICATION</scope>
</reference>
<dbReference type="InterPro" id="IPR050328">
    <property type="entry name" value="Dev_Immune_Receptor"/>
</dbReference>
<keyword evidence="6" id="KW-1185">Reference proteome</keyword>
<name>A0A671E601_RHIFE</name>
<protein>
    <submittedName>
        <fullName evidence="5">Leucine rich repeat containing 27</fullName>
    </submittedName>
</protein>
<reference evidence="5 6" key="2">
    <citation type="journal article" date="2018" name="Annu Rev Anim Biosci">
        <title>Bat Biology, Genomes, and the Bat1K Project: To Generate Chromosome-Level Genomes for All Living Bat Species.</title>
        <authorList>
            <person name="Teeling E.C."/>
            <person name="Vernes S.C."/>
            <person name="Davalos L.M."/>
            <person name="Ray D.A."/>
            <person name="Gilbert M.T.P."/>
            <person name="Myers E."/>
        </authorList>
    </citation>
    <scope>NUCLEOTIDE SEQUENCE</scope>
</reference>
<keyword evidence="1" id="KW-0433">Leucine-rich repeat</keyword>
<dbReference type="InterPro" id="IPR032675">
    <property type="entry name" value="LRR_dom_sf"/>
</dbReference>
<dbReference type="InterPro" id="IPR001611">
    <property type="entry name" value="Leu-rich_rpt"/>
</dbReference>
<evidence type="ECO:0000256" key="1">
    <source>
        <dbReference type="ARBA" id="ARBA00022614"/>
    </source>
</evidence>
<dbReference type="Ensembl" id="ENSRFET00010009645.1">
    <property type="protein sequence ID" value="ENSRFEP00010008789.1"/>
    <property type="gene ID" value="ENSRFEG00010005986.1"/>
</dbReference>
<evidence type="ECO:0000313" key="5">
    <source>
        <dbReference type="Ensembl" id="ENSRFEP00010008789.1"/>
    </source>
</evidence>
<dbReference type="Gene3D" id="3.80.10.10">
    <property type="entry name" value="Ribonuclease Inhibitor"/>
    <property type="match status" value="1"/>
</dbReference>
<gene>
    <name evidence="5" type="primary">LRRC27</name>
</gene>
<reference evidence="6" key="3">
    <citation type="submission" date="2018-12" db="EMBL/GenBank/DDBJ databases">
        <title>G10K-VGP greater horseshoe bat female genome, primary haplotype.</title>
        <authorList>
            <person name="Teeling E."/>
            <person name="Myers G."/>
            <person name="Vernes S."/>
            <person name="Pippel M."/>
            <person name="Winkler S."/>
            <person name="Fedrigo O."/>
            <person name="Rhie A."/>
            <person name="Koren S."/>
            <person name="Phillippy A."/>
            <person name="Lewin H."/>
            <person name="Damas J."/>
            <person name="Howe K."/>
            <person name="Mountcastle J."/>
            <person name="Jarvis E.D."/>
        </authorList>
    </citation>
    <scope>NUCLEOTIDE SEQUENCE [LARGE SCALE GENOMIC DNA]</scope>
</reference>
<sequence>MEENGSGAAEPEPKTEPKPGAGQAGSMPASLDAHRSVEGPSFASSLILDLSHSGLHHLGEVLKIPTLKQLHLQRNALCSIPDDFFHWLPNLTWLDLRHNRIRALPSGIGCHRERDNTDSAEPAMLPPGIPASAHRAEGTGHDPGLPAGLRRRASLCPRLGFSRDRRVLQEWRERAQTMRKRTEELSQVRPPRSTLVASKIPFATDLIDNEKIPTNPSGNPRQSEEQSLQASKELSTVQGALEKRLKQHIRQMHERRKRFRGMAPLEEIRKTTQDLEIARKLQDEVMKLKLGPT</sequence>
<evidence type="ECO:0000256" key="2">
    <source>
        <dbReference type="ARBA" id="ARBA00022729"/>
    </source>
</evidence>
<dbReference type="SUPFAM" id="SSF52058">
    <property type="entry name" value="L domain-like"/>
    <property type="match status" value="1"/>
</dbReference>
<keyword evidence="3" id="KW-0677">Repeat</keyword>
<keyword evidence="2" id="KW-0732">Signal</keyword>
<dbReference type="PANTHER" id="PTHR24373:SF275">
    <property type="entry name" value="TIR DOMAIN-CONTAINING PROTEIN"/>
    <property type="match status" value="1"/>
</dbReference>
<feature type="region of interest" description="Disordered" evidence="4">
    <location>
        <begin position="1"/>
        <end position="35"/>
    </location>
</feature>
<reference evidence="5" key="4">
    <citation type="submission" date="2025-08" db="UniProtKB">
        <authorList>
            <consortium name="Ensembl"/>
        </authorList>
    </citation>
    <scope>IDENTIFICATION</scope>
</reference>
<proteinExistence type="predicted"/>
<dbReference type="SMART" id="SM00369">
    <property type="entry name" value="LRR_TYP"/>
    <property type="match status" value="2"/>
</dbReference>
<evidence type="ECO:0000256" key="4">
    <source>
        <dbReference type="SAM" id="MobiDB-lite"/>
    </source>
</evidence>
<dbReference type="PANTHER" id="PTHR24373">
    <property type="entry name" value="SLIT RELATED LEUCINE-RICH REPEAT NEURONAL PROTEIN"/>
    <property type="match status" value="1"/>
</dbReference>
<organism evidence="5 6">
    <name type="scientific">Rhinolophus ferrumequinum</name>
    <name type="common">Greater horseshoe bat</name>
    <dbReference type="NCBI Taxonomy" id="59479"/>
    <lineage>
        <taxon>Eukaryota</taxon>
        <taxon>Metazoa</taxon>
        <taxon>Chordata</taxon>
        <taxon>Craniata</taxon>
        <taxon>Vertebrata</taxon>
        <taxon>Euteleostomi</taxon>
        <taxon>Mammalia</taxon>
        <taxon>Eutheria</taxon>
        <taxon>Laurasiatheria</taxon>
        <taxon>Chiroptera</taxon>
        <taxon>Yinpterochiroptera</taxon>
        <taxon>Rhinolophoidea</taxon>
        <taxon>Rhinolophidae</taxon>
        <taxon>Rhinolophinae</taxon>
        <taxon>Rhinolophus</taxon>
    </lineage>
</organism>
<accession>A0A671E601</accession>
<feature type="region of interest" description="Disordered" evidence="4">
    <location>
        <begin position="206"/>
        <end position="233"/>
    </location>
</feature>
<evidence type="ECO:0000313" key="6">
    <source>
        <dbReference type="Proteomes" id="UP000472240"/>
    </source>
</evidence>